<reference evidence="1 2" key="1">
    <citation type="journal article" date="2018" name="Front. Microbiol.">
        <title>Genome Sequencing of Streptomyces atratus SCSIOZH16 and Activation Production of Nocardamine via Metabolic Engineering.</title>
        <authorList>
            <person name="Li Y."/>
            <person name="Zhang C."/>
            <person name="Liu C."/>
            <person name="Ju J."/>
            <person name="Ma J."/>
        </authorList>
    </citation>
    <scope>NUCLEOTIDE SEQUENCE [LARGE SCALE GENOMIC DNA]</scope>
    <source>
        <strain evidence="1 2">SCSIO_ZH16</strain>
    </source>
</reference>
<evidence type="ECO:0000313" key="1">
    <source>
        <dbReference type="EMBL" id="AXE76318.1"/>
    </source>
</evidence>
<dbReference type="AlphaFoldDB" id="A0A2Z5J7K7"/>
<name>A0A2Z5J7K7_STRAR</name>
<sequence length="161" mass="18196">MGPDHIPDWFWEVLKATRPRLSALELWLESQPREVLEAFALAYESAADSLADFSEGVSVDGDVWSEDSTEDLCMWVVGQGCGLWSSVIAGEVQLEEAAQMYLGRARLLPDCVVPWDEDVSNPEHRGYQSPWTIVQGIYRTRFAEELHERFGVPEEVARPGR</sequence>
<dbReference type="RefSeq" id="WP_114242982.1">
    <property type="nucleotide sequence ID" value="NZ_JBHVGW010000582.1"/>
</dbReference>
<protein>
    <recommendedName>
        <fullName evidence="3">DUF4240 domain-containing protein</fullName>
    </recommendedName>
</protein>
<organism evidence="1 2">
    <name type="scientific">Streptomyces atratus</name>
    <dbReference type="NCBI Taxonomy" id="1893"/>
    <lineage>
        <taxon>Bacteria</taxon>
        <taxon>Bacillati</taxon>
        <taxon>Actinomycetota</taxon>
        <taxon>Actinomycetes</taxon>
        <taxon>Kitasatosporales</taxon>
        <taxon>Streptomycetaceae</taxon>
        <taxon>Streptomyces</taxon>
    </lineage>
</organism>
<evidence type="ECO:0008006" key="3">
    <source>
        <dbReference type="Google" id="ProtNLM"/>
    </source>
</evidence>
<dbReference type="KEGG" id="sata:C5746_04390"/>
<dbReference type="Proteomes" id="UP000252698">
    <property type="component" value="Chromosome"/>
</dbReference>
<dbReference type="EMBL" id="CP027306">
    <property type="protein sequence ID" value="AXE76318.1"/>
    <property type="molecule type" value="Genomic_DNA"/>
</dbReference>
<gene>
    <name evidence="1" type="ORF">C5746_04390</name>
</gene>
<proteinExistence type="predicted"/>
<accession>A0A2Z5J7K7</accession>
<evidence type="ECO:0000313" key="2">
    <source>
        <dbReference type="Proteomes" id="UP000252698"/>
    </source>
</evidence>